<dbReference type="NCBIfam" id="TIGR00741">
    <property type="entry name" value="yfiA"/>
    <property type="match status" value="1"/>
</dbReference>
<name>A0A1F5SBH0_9BACT</name>
<comment type="caution">
    <text evidence="1">The sequence shown here is derived from an EMBL/GenBank/DDBJ whole genome shotgun (WGS) entry which is preliminary data.</text>
</comment>
<accession>A0A1F5SBH0</accession>
<proteinExistence type="predicted"/>
<dbReference type="Gene3D" id="3.30.160.100">
    <property type="entry name" value="Ribosome hibernation promotion factor-like"/>
    <property type="match status" value="1"/>
</dbReference>
<dbReference type="SUPFAM" id="SSF69754">
    <property type="entry name" value="Ribosome binding protein Y (YfiA homologue)"/>
    <property type="match status" value="1"/>
</dbReference>
<sequence>MQLNIKATNLELTPQLKEYIQLKMDMLDKYLGKLKVINAHVEVKKTSNHHLKGEIYSAEVNLVIGGDLLRVEKTEKDVFKAIDKVKDHLDLVIKKYKDKKIGRKKKKEKLGAMI</sequence>
<gene>
    <name evidence="1" type="ORF">A3D45_02240</name>
</gene>
<dbReference type="InterPro" id="IPR036567">
    <property type="entry name" value="RHF-like"/>
</dbReference>
<evidence type="ECO:0000313" key="2">
    <source>
        <dbReference type="Proteomes" id="UP000176877"/>
    </source>
</evidence>
<dbReference type="CDD" id="cd00552">
    <property type="entry name" value="RaiA"/>
    <property type="match status" value="1"/>
</dbReference>
<protein>
    <submittedName>
        <fullName evidence="1">Ribosomal subunit interface protein</fullName>
    </submittedName>
</protein>
<organism evidence="1 2">
    <name type="scientific">Candidatus Falkowbacteria bacterium RIFCSPHIGHO2_02_FULL_42_9</name>
    <dbReference type="NCBI Taxonomy" id="1797986"/>
    <lineage>
        <taxon>Bacteria</taxon>
        <taxon>Candidatus Falkowiibacteriota</taxon>
    </lineage>
</organism>
<dbReference type="Proteomes" id="UP000176877">
    <property type="component" value="Unassembled WGS sequence"/>
</dbReference>
<reference evidence="1 2" key="1">
    <citation type="journal article" date="2016" name="Nat. Commun.">
        <title>Thousands of microbial genomes shed light on interconnected biogeochemical processes in an aquifer system.</title>
        <authorList>
            <person name="Anantharaman K."/>
            <person name="Brown C.T."/>
            <person name="Hug L.A."/>
            <person name="Sharon I."/>
            <person name="Castelle C.J."/>
            <person name="Probst A.J."/>
            <person name="Thomas B.C."/>
            <person name="Singh A."/>
            <person name="Wilkins M.J."/>
            <person name="Karaoz U."/>
            <person name="Brodie E.L."/>
            <person name="Williams K.H."/>
            <person name="Hubbard S.S."/>
            <person name="Banfield J.F."/>
        </authorList>
    </citation>
    <scope>NUCLEOTIDE SEQUENCE [LARGE SCALE GENOMIC DNA]</scope>
</reference>
<dbReference type="Pfam" id="PF02482">
    <property type="entry name" value="Ribosomal_S30AE"/>
    <property type="match status" value="1"/>
</dbReference>
<dbReference type="EMBL" id="MFFT01000002">
    <property type="protein sequence ID" value="OGF23581.1"/>
    <property type="molecule type" value="Genomic_DNA"/>
</dbReference>
<dbReference type="InterPro" id="IPR003489">
    <property type="entry name" value="RHF/RaiA"/>
</dbReference>
<dbReference type="AlphaFoldDB" id="A0A1F5SBH0"/>
<evidence type="ECO:0000313" key="1">
    <source>
        <dbReference type="EMBL" id="OGF23581.1"/>
    </source>
</evidence>